<dbReference type="Proteomes" id="UP001215598">
    <property type="component" value="Unassembled WGS sequence"/>
</dbReference>
<gene>
    <name evidence="1" type="ORF">B0H16DRAFT_1249647</name>
</gene>
<protein>
    <submittedName>
        <fullName evidence="1">Uncharacterized protein</fullName>
    </submittedName>
</protein>
<reference evidence="1" key="1">
    <citation type="submission" date="2023-03" db="EMBL/GenBank/DDBJ databases">
        <title>Massive genome expansion in bonnet fungi (Mycena s.s.) driven by repeated elements and novel gene families across ecological guilds.</title>
        <authorList>
            <consortium name="Lawrence Berkeley National Laboratory"/>
            <person name="Harder C.B."/>
            <person name="Miyauchi S."/>
            <person name="Viragh M."/>
            <person name="Kuo A."/>
            <person name="Thoen E."/>
            <person name="Andreopoulos B."/>
            <person name="Lu D."/>
            <person name="Skrede I."/>
            <person name="Drula E."/>
            <person name="Henrissat B."/>
            <person name="Morin E."/>
            <person name="Kohler A."/>
            <person name="Barry K."/>
            <person name="LaButti K."/>
            <person name="Morin E."/>
            <person name="Salamov A."/>
            <person name="Lipzen A."/>
            <person name="Mereny Z."/>
            <person name="Hegedus B."/>
            <person name="Baldrian P."/>
            <person name="Stursova M."/>
            <person name="Weitz H."/>
            <person name="Taylor A."/>
            <person name="Grigoriev I.V."/>
            <person name="Nagy L.G."/>
            <person name="Martin F."/>
            <person name="Kauserud H."/>
        </authorList>
    </citation>
    <scope>NUCLEOTIDE SEQUENCE</scope>
    <source>
        <strain evidence="1">CBHHK182m</strain>
    </source>
</reference>
<accession>A0AAD7K047</accession>
<keyword evidence="2" id="KW-1185">Reference proteome</keyword>
<dbReference type="AlphaFoldDB" id="A0AAD7K047"/>
<dbReference type="EMBL" id="JARKIB010000010">
    <property type="protein sequence ID" value="KAJ7775408.1"/>
    <property type="molecule type" value="Genomic_DNA"/>
</dbReference>
<proteinExistence type="predicted"/>
<feature type="non-terminal residue" evidence="1">
    <location>
        <position position="84"/>
    </location>
</feature>
<evidence type="ECO:0000313" key="2">
    <source>
        <dbReference type="Proteomes" id="UP001215598"/>
    </source>
</evidence>
<name>A0AAD7K047_9AGAR</name>
<organism evidence="1 2">
    <name type="scientific">Mycena metata</name>
    <dbReference type="NCBI Taxonomy" id="1033252"/>
    <lineage>
        <taxon>Eukaryota</taxon>
        <taxon>Fungi</taxon>
        <taxon>Dikarya</taxon>
        <taxon>Basidiomycota</taxon>
        <taxon>Agaricomycotina</taxon>
        <taxon>Agaricomycetes</taxon>
        <taxon>Agaricomycetidae</taxon>
        <taxon>Agaricales</taxon>
        <taxon>Marasmiineae</taxon>
        <taxon>Mycenaceae</taxon>
        <taxon>Mycena</taxon>
    </lineage>
</organism>
<evidence type="ECO:0000313" key="1">
    <source>
        <dbReference type="EMBL" id="KAJ7775408.1"/>
    </source>
</evidence>
<sequence>NCPAGFLFLCPKEDFRTGRTSFRWPNRAAYWSLDSEGLEGLSMEEAEQLGFPPFQLITEVVGKSWDASVYAGLRKFHRAKGFDP</sequence>
<feature type="non-terminal residue" evidence="1">
    <location>
        <position position="1"/>
    </location>
</feature>
<comment type="caution">
    <text evidence="1">The sequence shown here is derived from an EMBL/GenBank/DDBJ whole genome shotgun (WGS) entry which is preliminary data.</text>
</comment>